<dbReference type="NCBIfam" id="NF008909">
    <property type="entry name" value="PRK12273.1"/>
    <property type="match status" value="1"/>
</dbReference>
<dbReference type="InterPro" id="IPR018951">
    <property type="entry name" value="Fumarase_C_C"/>
</dbReference>
<gene>
    <name evidence="4" type="ORF">FC91_GL002511</name>
</gene>
<dbReference type="Proteomes" id="UP000050949">
    <property type="component" value="Unassembled WGS sequence"/>
</dbReference>
<dbReference type="OrthoDB" id="9802809at2"/>
<dbReference type="FunFam" id="1.20.200.10:FF:000001">
    <property type="entry name" value="Fumarate hydratase, mitochondrial"/>
    <property type="match status" value="1"/>
</dbReference>
<proteinExistence type="predicted"/>
<dbReference type="GO" id="GO:0008797">
    <property type="term" value="F:aspartate ammonia-lyase activity"/>
    <property type="evidence" value="ECO:0007669"/>
    <property type="project" value="TreeGrafter"/>
</dbReference>
<dbReference type="PANTHER" id="PTHR42696">
    <property type="entry name" value="ASPARTATE AMMONIA-LYASE"/>
    <property type="match status" value="1"/>
</dbReference>
<organism evidence="4 5">
    <name type="scientific">Schleiferilactobacillus harbinensis DSM 16991</name>
    <dbReference type="NCBI Taxonomy" id="1122147"/>
    <lineage>
        <taxon>Bacteria</taxon>
        <taxon>Bacillati</taxon>
        <taxon>Bacillota</taxon>
        <taxon>Bacilli</taxon>
        <taxon>Lactobacillales</taxon>
        <taxon>Lactobacillaceae</taxon>
        <taxon>Schleiferilactobacillus</taxon>
    </lineage>
</organism>
<dbReference type="Pfam" id="PF10415">
    <property type="entry name" value="FumaraseC_C"/>
    <property type="match status" value="1"/>
</dbReference>
<dbReference type="GO" id="GO:0005829">
    <property type="term" value="C:cytosol"/>
    <property type="evidence" value="ECO:0007669"/>
    <property type="project" value="TreeGrafter"/>
</dbReference>
<dbReference type="Gene3D" id="1.10.40.30">
    <property type="entry name" value="Fumarase/aspartase (C-terminal domain)"/>
    <property type="match status" value="1"/>
</dbReference>
<dbReference type="InterPro" id="IPR024083">
    <property type="entry name" value="Fumarase/histidase_N"/>
</dbReference>
<dbReference type="GO" id="GO:0006531">
    <property type="term" value="P:aspartate metabolic process"/>
    <property type="evidence" value="ECO:0007669"/>
    <property type="project" value="TreeGrafter"/>
</dbReference>
<dbReference type="RefSeq" id="WP_051225200.1">
    <property type="nucleotide sequence ID" value="NZ_AUEH01000012.1"/>
</dbReference>
<dbReference type="PRINTS" id="PR00149">
    <property type="entry name" value="FUMRATELYASE"/>
</dbReference>
<dbReference type="PROSITE" id="PS00163">
    <property type="entry name" value="FUMARATE_LYASES"/>
    <property type="match status" value="1"/>
</dbReference>
<dbReference type="InterPro" id="IPR008948">
    <property type="entry name" value="L-Aspartase-like"/>
</dbReference>
<dbReference type="Gene3D" id="1.10.275.10">
    <property type="entry name" value="Fumarase/aspartase (N-terminal domain)"/>
    <property type="match status" value="1"/>
</dbReference>
<feature type="domain" description="Fumarate lyase N-terminal" evidence="2">
    <location>
        <begin position="9"/>
        <end position="333"/>
    </location>
</feature>
<evidence type="ECO:0000259" key="2">
    <source>
        <dbReference type="Pfam" id="PF00206"/>
    </source>
</evidence>
<dbReference type="EMBL" id="AZFW01000048">
    <property type="protein sequence ID" value="KRM27498.1"/>
    <property type="molecule type" value="Genomic_DNA"/>
</dbReference>
<dbReference type="InterPro" id="IPR000362">
    <property type="entry name" value="Fumarate_lyase_fam"/>
</dbReference>
<dbReference type="InterPro" id="IPR051546">
    <property type="entry name" value="Aspartate_Ammonia-Lyase"/>
</dbReference>
<dbReference type="GeneID" id="78510533"/>
<accession>A0A0R1XBC0</accession>
<feature type="domain" description="Fumarase C C-terminal" evidence="3">
    <location>
        <begin position="400"/>
        <end position="452"/>
    </location>
</feature>
<dbReference type="eggNOG" id="COG1027">
    <property type="taxonomic scope" value="Bacteria"/>
</dbReference>
<dbReference type="InterPro" id="IPR020557">
    <property type="entry name" value="Fumarate_lyase_CS"/>
</dbReference>
<protein>
    <submittedName>
        <fullName evidence="4">Aspartate ammonia-lyase</fullName>
    </submittedName>
</protein>
<comment type="caution">
    <text evidence="4">The sequence shown here is derived from an EMBL/GenBank/DDBJ whole genome shotgun (WGS) entry which is preliminary data.</text>
</comment>
<dbReference type="Gene3D" id="1.20.200.10">
    <property type="entry name" value="Fumarase/aspartase (Central domain)"/>
    <property type="match status" value="1"/>
</dbReference>
<dbReference type="SUPFAM" id="SSF48557">
    <property type="entry name" value="L-aspartase-like"/>
    <property type="match status" value="1"/>
</dbReference>
<evidence type="ECO:0000259" key="3">
    <source>
        <dbReference type="Pfam" id="PF10415"/>
    </source>
</evidence>
<dbReference type="Pfam" id="PF00206">
    <property type="entry name" value="Lyase_1"/>
    <property type="match status" value="1"/>
</dbReference>
<dbReference type="PANTHER" id="PTHR42696:SF2">
    <property type="entry name" value="ASPARTATE AMMONIA-LYASE"/>
    <property type="match status" value="1"/>
</dbReference>
<dbReference type="PATRIC" id="fig|1122147.4.peg.2592"/>
<keyword evidence="1 4" id="KW-0456">Lyase</keyword>
<evidence type="ECO:0000313" key="5">
    <source>
        <dbReference type="Proteomes" id="UP000050949"/>
    </source>
</evidence>
<name>A0A0R1XBC0_9LACO</name>
<evidence type="ECO:0000313" key="4">
    <source>
        <dbReference type="EMBL" id="KRM27498.1"/>
    </source>
</evidence>
<reference evidence="4 5" key="1">
    <citation type="journal article" date="2015" name="Genome Announc.">
        <title>Expanding the biotechnology potential of lactobacilli through comparative genomics of 213 strains and associated genera.</title>
        <authorList>
            <person name="Sun Z."/>
            <person name="Harris H.M."/>
            <person name="McCann A."/>
            <person name="Guo C."/>
            <person name="Argimon S."/>
            <person name="Zhang W."/>
            <person name="Yang X."/>
            <person name="Jeffery I.B."/>
            <person name="Cooney J.C."/>
            <person name="Kagawa T.F."/>
            <person name="Liu W."/>
            <person name="Song Y."/>
            <person name="Salvetti E."/>
            <person name="Wrobel A."/>
            <person name="Rasinkangas P."/>
            <person name="Parkhill J."/>
            <person name="Rea M.C."/>
            <person name="O'Sullivan O."/>
            <person name="Ritari J."/>
            <person name="Douillard F.P."/>
            <person name="Paul Ross R."/>
            <person name="Yang R."/>
            <person name="Briner A.E."/>
            <person name="Felis G.E."/>
            <person name="de Vos W.M."/>
            <person name="Barrangou R."/>
            <person name="Klaenhammer T.R."/>
            <person name="Caufield P.W."/>
            <person name="Cui Y."/>
            <person name="Zhang H."/>
            <person name="O'Toole P.W."/>
        </authorList>
    </citation>
    <scope>NUCLEOTIDE SEQUENCE [LARGE SCALE GENOMIC DNA]</scope>
    <source>
        <strain evidence="4 5">DSM 16991</strain>
    </source>
</reference>
<sequence length="471" mass="51123">MHYEEDCIGKLAVADDVLYGINTTRALHNFNITTERTDSLIFQSMIQIKKAAAVVNHRGGTLAEQKAKLIVAACNALLLGQHQDDLVAPAIQGSAGTSVNMNVNEVIAKCAMRMADGVTILPNDDINQCQSTNDTYPTAGKMAMLKALPPLLQNIEKMVAVLLDLADRYANVLKVGRTQLEDAVPTVYGHTFHAYASLFRRDLTRLRTAAEALQQINLGGTAIGTGLNATDYYRTHVVEALNGISGLKLALADDMIDATQNTDTYVAFSGAMKVLAVDLSKFCNDLRLLNSGPQAGFGELRLPAKQAGSSIMPGKVNPVIPEVVNQVAFQVIGQDVTIGMAAEAGQLELNAFEPIMFRDLLQNERFLTQAIDTLVHNCLNGLTVNVEQCEKNVRHSAVSATVLNPYLGYAQTTALVKEALAKQCDIQTLLKEKKILAPDLVDRLFSPEVMTNQVPTTESRFVAERSSLQPR</sequence>
<dbReference type="InterPro" id="IPR022761">
    <property type="entry name" value="Fumarate_lyase_N"/>
</dbReference>
<dbReference type="GO" id="GO:0006099">
    <property type="term" value="P:tricarboxylic acid cycle"/>
    <property type="evidence" value="ECO:0007669"/>
    <property type="project" value="InterPro"/>
</dbReference>
<evidence type="ECO:0000256" key="1">
    <source>
        <dbReference type="ARBA" id="ARBA00023239"/>
    </source>
</evidence>
<dbReference type="AlphaFoldDB" id="A0A0R1XBC0"/>